<dbReference type="FunFam" id="2.30.42.10:FF:000002">
    <property type="entry name" value="Disks large homolog 4 isoform 2"/>
    <property type="match status" value="1"/>
</dbReference>
<evidence type="ECO:0000256" key="3">
    <source>
        <dbReference type="ARBA" id="ARBA00022443"/>
    </source>
</evidence>
<dbReference type="CDD" id="cd06795">
    <property type="entry name" value="PDZ3_Dlg1-2-4-like"/>
    <property type="match status" value="1"/>
</dbReference>
<dbReference type="InterPro" id="IPR027417">
    <property type="entry name" value="P-loop_NTPase"/>
</dbReference>
<feature type="domain" description="PDZ" evidence="10">
    <location>
        <begin position="265"/>
        <end position="352"/>
    </location>
</feature>
<dbReference type="InterPro" id="IPR008145">
    <property type="entry name" value="GK/Ca_channel_bsu"/>
</dbReference>
<accession>A0A3P9LFI7</accession>
<feature type="domain" description="PDZ" evidence="10">
    <location>
        <begin position="170"/>
        <end position="257"/>
    </location>
</feature>
<reference key="1">
    <citation type="journal article" date="2007" name="Nature">
        <title>The medaka draft genome and insights into vertebrate genome evolution.</title>
        <authorList>
            <person name="Kasahara M."/>
            <person name="Naruse K."/>
            <person name="Sasaki S."/>
            <person name="Nakatani Y."/>
            <person name="Qu W."/>
            <person name="Ahsan B."/>
            <person name="Yamada T."/>
            <person name="Nagayasu Y."/>
            <person name="Doi K."/>
            <person name="Kasai Y."/>
            <person name="Jindo T."/>
            <person name="Kobayashi D."/>
            <person name="Shimada A."/>
            <person name="Toyoda A."/>
            <person name="Kuroki Y."/>
            <person name="Fujiyama A."/>
            <person name="Sasaki T."/>
            <person name="Shimizu A."/>
            <person name="Asakawa S."/>
            <person name="Shimizu N."/>
            <person name="Hashimoto S."/>
            <person name="Yang J."/>
            <person name="Lee Y."/>
            <person name="Matsushima K."/>
            <person name="Sugano S."/>
            <person name="Sakaizumi M."/>
            <person name="Narita T."/>
            <person name="Ohishi K."/>
            <person name="Haga S."/>
            <person name="Ohta F."/>
            <person name="Nomoto H."/>
            <person name="Nogata K."/>
            <person name="Morishita T."/>
            <person name="Endo T."/>
            <person name="Shin-I T."/>
            <person name="Takeda H."/>
            <person name="Morishita S."/>
            <person name="Kohara Y."/>
        </authorList>
    </citation>
    <scope>NUCLEOTIDE SEQUENCE [LARGE SCALE GENOMIC DNA]</scope>
    <source>
        <strain>Hd-rR</strain>
    </source>
</reference>
<dbReference type="InterPro" id="IPR001478">
    <property type="entry name" value="PDZ"/>
</dbReference>
<dbReference type="Pfam" id="PF10600">
    <property type="entry name" value="PDZ_assoc"/>
    <property type="match status" value="1"/>
</dbReference>
<protein>
    <submittedName>
        <fullName evidence="12">Discs large MAGUK scaffold protein 3</fullName>
    </submittedName>
</protein>
<dbReference type="PROSITE" id="PS50002">
    <property type="entry name" value="SH3"/>
    <property type="match status" value="1"/>
</dbReference>
<reference evidence="12 13" key="2">
    <citation type="submission" date="2017-04" db="EMBL/GenBank/DDBJ databases">
        <title>CpG methylation of centromeres and impact of large insertions on vertebrate speciation.</title>
        <authorList>
            <person name="Ichikawa K."/>
            <person name="Yoshimura J."/>
            <person name="Morishita S."/>
        </authorList>
    </citation>
    <scope>NUCLEOTIDE SEQUENCE</scope>
    <source>
        <strain evidence="12 13">HNI</strain>
    </source>
</reference>
<dbReference type="InterPro" id="IPR008144">
    <property type="entry name" value="Guanylate_kin-like_dom"/>
</dbReference>
<dbReference type="Ensembl" id="ENSORLT00020028610.1">
    <property type="protein sequence ID" value="ENSORLP00020019489.1"/>
    <property type="gene ID" value="ENSORLG00020020516.1"/>
</dbReference>
<dbReference type="PANTHER" id="PTHR23119">
    <property type="entry name" value="DISCS LARGE"/>
    <property type="match status" value="1"/>
</dbReference>
<dbReference type="CDD" id="cd06724">
    <property type="entry name" value="PDZ2_Dlg1-2-4-like"/>
    <property type="match status" value="1"/>
</dbReference>
<dbReference type="SMART" id="SM00072">
    <property type="entry name" value="GuKc"/>
    <property type="match status" value="1"/>
</dbReference>
<dbReference type="PROSITE" id="PS51022">
    <property type="entry name" value="L27"/>
    <property type="match status" value="1"/>
</dbReference>
<dbReference type="InterPro" id="IPR020590">
    <property type="entry name" value="Guanylate_kinase_CS"/>
</dbReference>
<dbReference type="Pfam" id="PF09058">
    <property type="entry name" value="L27_1"/>
    <property type="match status" value="1"/>
</dbReference>
<reference evidence="12" key="4">
    <citation type="submission" date="2025-09" db="UniProtKB">
        <authorList>
            <consortium name="Ensembl"/>
        </authorList>
    </citation>
    <scope>IDENTIFICATION</scope>
    <source>
        <strain evidence="12">HNI</strain>
    </source>
</reference>
<dbReference type="InterPro" id="IPR001452">
    <property type="entry name" value="SH3_domain"/>
</dbReference>
<dbReference type="SMART" id="SM00228">
    <property type="entry name" value="PDZ"/>
    <property type="match status" value="3"/>
</dbReference>
<dbReference type="InterPro" id="IPR035763">
    <property type="entry name" value="DLG3_SH3"/>
</dbReference>
<dbReference type="InterPro" id="IPR016313">
    <property type="entry name" value="DLG1-like"/>
</dbReference>
<dbReference type="FunFam" id="3.30.63.10:FF:000001">
    <property type="entry name" value="Disks large homolog 1 isoform 2"/>
    <property type="match status" value="1"/>
</dbReference>
<keyword evidence="5" id="KW-0677">Repeat</keyword>
<dbReference type="SUPFAM" id="SSF101288">
    <property type="entry name" value="L27 domain"/>
    <property type="match status" value="1"/>
</dbReference>
<dbReference type="Gene3D" id="2.30.30.40">
    <property type="entry name" value="SH3 Domains"/>
    <property type="match status" value="2"/>
</dbReference>
<evidence type="ECO:0000256" key="5">
    <source>
        <dbReference type="ARBA" id="ARBA00022737"/>
    </source>
</evidence>
<dbReference type="InterPro" id="IPR004172">
    <property type="entry name" value="L27_dom"/>
</dbReference>
<dbReference type="InterPro" id="IPR019583">
    <property type="entry name" value="DLG1-4_PDZ_assoc"/>
</dbReference>
<dbReference type="PROSITE" id="PS00856">
    <property type="entry name" value="GUANYLATE_KINASE_1"/>
    <property type="match status" value="1"/>
</dbReference>
<dbReference type="GO" id="GO:0007268">
    <property type="term" value="P:chemical synaptic transmission"/>
    <property type="evidence" value="ECO:0007669"/>
    <property type="project" value="InterPro"/>
</dbReference>
<sequence length="865" mass="96340">MWKCPKRDMLLQRFPSFYDVLLKIHFSCEADTERAVGLLKQYQANLTSPEEQVLKTSVGKVSAILGSHLFQALLDIQECYEVTLQQSAEQTIVKEDSRKDVWEDPEDEGVSRVRVTSSRSPHKVERVSGLVVLCHVDMPKANPPPIIVNADSLDAGPYVNGSDAMYKYEEIILERGNSGLGFSIAGGIDNPHIPDDPGIFITKIIPGGAAAMDGRLGVNDCVLRVNDVDVSEVVHSRAVEALKEAGPVVRLLVRRRQAPPETILEVNLLKGPKGLGFSIAGGIGNQHIPGDNSIYITKIIEGGAAQKDGRLQTGDRLLAVNNIVLQDVRHEEAVAALKNTSDMVYLKVAKPGPVHLNDMYAPPDYSSTFPTMVDNHVSHNYMGAMEPKPVYPPPQVTPSRYSPVPRHMMGEEDFTREPRKVVLHKGSTGLGFNIVGGEDGEGIFVSFILAGGPADLSGELRRGDRILSVNGVNLRNATHEQAAAALKRAGQTVTIIAQYRPEEYSRFESKIHDLREQMMNSSMSSGSGSLRTSEKRSLYVRALFDYDRTRDSCLPSQGLSFSYGDILHVINASDDEWWQARLVTPHGESEQIGVIPSKKRVEKKERARLKTVKFHARTGMIESNRDFPGLSDDFYGSKSLKCLTSNTSDSESSSKGQEDTILSYEPVIRQEIHYTRPVIILGPMKDRVNDDLISEFPHKFGSCVPHTTRPRRENEMDGQDYHFVASREQMEKDIQDNKFIEAGQFNENLYGTSILSVRTVAERGKHCILDVSGNAIKRLQQAQLYPIAIFIKPKSIEALMEMNKRQTYDQANKVFDKAVKLEQDFGEFFTAIVQGDSLEEIYNKIKLIIEEQSGPYIWIPSSEKL</sequence>
<feature type="domain" description="Guanylate kinase-like" evidence="9">
    <location>
        <begin position="675"/>
        <end position="850"/>
    </location>
</feature>
<dbReference type="SMART" id="SM00326">
    <property type="entry name" value="SH3"/>
    <property type="match status" value="1"/>
</dbReference>
<dbReference type="FunFam" id="2.30.42.10:FF:000091">
    <property type="entry name" value="disks large homolog 1 isoform X8"/>
    <property type="match status" value="1"/>
</dbReference>
<dbReference type="CDD" id="cd06723">
    <property type="entry name" value="PDZ1_Dlg1-2-4-like"/>
    <property type="match status" value="1"/>
</dbReference>
<dbReference type="CDD" id="cd00071">
    <property type="entry name" value="GMPK"/>
    <property type="match status" value="1"/>
</dbReference>
<evidence type="ECO:0000259" key="11">
    <source>
        <dbReference type="PROSITE" id="PS51022"/>
    </source>
</evidence>
<evidence type="ECO:0000259" key="8">
    <source>
        <dbReference type="PROSITE" id="PS50002"/>
    </source>
</evidence>
<organism evidence="12 13">
    <name type="scientific">Oryzias latipes</name>
    <name type="common">Japanese rice fish</name>
    <name type="synonym">Japanese killifish</name>
    <dbReference type="NCBI Taxonomy" id="8090"/>
    <lineage>
        <taxon>Eukaryota</taxon>
        <taxon>Metazoa</taxon>
        <taxon>Chordata</taxon>
        <taxon>Craniata</taxon>
        <taxon>Vertebrata</taxon>
        <taxon>Euteleostomi</taxon>
        <taxon>Actinopterygii</taxon>
        <taxon>Neopterygii</taxon>
        <taxon>Teleostei</taxon>
        <taxon>Neoteleostei</taxon>
        <taxon>Acanthomorphata</taxon>
        <taxon>Ovalentaria</taxon>
        <taxon>Atherinomorphae</taxon>
        <taxon>Beloniformes</taxon>
        <taxon>Adrianichthyidae</taxon>
        <taxon>Oryziinae</taxon>
        <taxon>Oryzias</taxon>
    </lineage>
</organism>
<keyword evidence="3 7" id="KW-0728">SH3 domain</keyword>
<dbReference type="InterPro" id="IPR019590">
    <property type="entry name" value="DLG1_PEST_dom"/>
</dbReference>
<dbReference type="FunFam" id="2.30.42.10:FF:000001">
    <property type="entry name" value="Disks large homolog 1 isoform 2"/>
    <property type="match status" value="1"/>
</dbReference>
<dbReference type="SUPFAM" id="SSF52540">
    <property type="entry name" value="P-loop containing nucleoside triphosphate hydrolases"/>
    <property type="match status" value="1"/>
</dbReference>
<dbReference type="FunFam" id="2.30.30.40:FF:000027">
    <property type="entry name" value="Disks large homolog 3 isoform 1"/>
    <property type="match status" value="1"/>
</dbReference>
<dbReference type="Pfam" id="PF10608">
    <property type="entry name" value="MAGUK_N_PEST"/>
    <property type="match status" value="1"/>
</dbReference>
<dbReference type="InterPro" id="IPR036892">
    <property type="entry name" value="L27_dom_sf"/>
</dbReference>
<dbReference type="PROSITE" id="PS50052">
    <property type="entry name" value="GUANYLATE_KINASE_2"/>
    <property type="match status" value="1"/>
</dbReference>
<evidence type="ECO:0000256" key="4">
    <source>
        <dbReference type="ARBA" id="ARBA00022475"/>
    </source>
</evidence>
<dbReference type="Gene3D" id="2.30.42.10">
    <property type="match status" value="3"/>
</dbReference>
<dbReference type="Gene3D" id="3.30.63.10">
    <property type="entry name" value="Guanylate Kinase phosphate binding domain"/>
    <property type="match status" value="1"/>
</dbReference>
<comment type="similarity">
    <text evidence="2">Belongs to the MAGUK family.</text>
</comment>
<name>A0A3P9LFI7_ORYLA</name>
<dbReference type="InterPro" id="IPR050614">
    <property type="entry name" value="Synaptic_Scaffolding_LAP-MAGUK"/>
</dbReference>
<dbReference type="PROSITE" id="PS50106">
    <property type="entry name" value="PDZ"/>
    <property type="match status" value="3"/>
</dbReference>
<dbReference type="GO" id="GO:0031594">
    <property type="term" value="C:neuromuscular junction"/>
    <property type="evidence" value="ECO:0007669"/>
    <property type="project" value="InterPro"/>
</dbReference>
<dbReference type="PIRSF" id="PIRSF001741">
    <property type="entry name" value="MAGUK_DLGH"/>
    <property type="match status" value="1"/>
</dbReference>
<keyword evidence="4" id="KW-1003">Cell membrane</keyword>
<dbReference type="CDD" id="cd12029">
    <property type="entry name" value="SH3_DLG3"/>
    <property type="match status" value="1"/>
</dbReference>
<dbReference type="SUPFAM" id="SSF50156">
    <property type="entry name" value="PDZ domain-like"/>
    <property type="match status" value="3"/>
</dbReference>
<reference evidence="12" key="3">
    <citation type="submission" date="2025-08" db="UniProtKB">
        <authorList>
            <consortium name="Ensembl"/>
        </authorList>
    </citation>
    <scope>IDENTIFICATION</scope>
    <source>
        <strain evidence="12">HNI</strain>
    </source>
</reference>
<evidence type="ECO:0000256" key="7">
    <source>
        <dbReference type="PROSITE-ProRule" id="PRU00192"/>
    </source>
</evidence>
<dbReference type="GO" id="GO:0005886">
    <property type="term" value="C:plasma membrane"/>
    <property type="evidence" value="ECO:0007669"/>
    <property type="project" value="UniProtKB-SubCell"/>
</dbReference>
<proteinExistence type="inferred from homology"/>
<evidence type="ECO:0000256" key="6">
    <source>
        <dbReference type="ARBA" id="ARBA00023136"/>
    </source>
</evidence>
<dbReference type="Proteomes" id="UP000265180">
    <property type="component" value="Chromosome 10"/>
</dbReference>
<dbReference type="GO" id="GO:0043005">
    <property type="term" value="C:neuron projection"/>
    <property type="evidence" value="ECO:0007669"/>
    <property type="project" value="InterPro"/>
</dbReference>
<dbReference type="Gene3D" id="1.10.287.470">
    <property type="entry name" value="Helix hairpin bin"/>
    <property type="match status" value="1"/>
</dbReference>
<dbReference type="AlphaFoldDB" id="A0A3P9LFI7"/>
<dbReference type="SUPFAM" id="SSF50044">
    <property type="entry name" value="SH3-domain"/>
    <property type="match status" value="1"/>
</dbReference>
<evidence type="ECO:0000259" key="10">
    <source>
        <dbReference type="PROSITE" id="PS50106"/>
    </source>
</evidence>
<comment type="subcellular location">
    <subcellularLocation>
        <location evidence="1">Cell membrane</location>
        <topology evidence="1">Peripheral membrane protein</topology>
    </subcellularLocation>
</comment>
<evidence type="ECO:0000256" key="2">
    <source>
        <dbReference type="ARBA" id="ARBA00007014"/>
    </source>
</evidence>
<dbReference type="Pfam" id="PF00625">
    <property type="entry name" value="Guanylate_kin"/>
    <property type="match status" value="1"/>
</dbReference>
<dbReference type="InterPro" id="IPR015143">
    <property type="entry name" value="L27_1"/>
</dbReference>
<keyword evidence="6" id="KW-0472">Membrane</keyword>
<evidence type="ECO:0000313" key="13">
    <source>
        <dbReference type="Proteomes" id="UP000265180"/>
    </source>
</evidence>
<dbReference type="PANTHER" id="PTHR23119:SF28">
    <property type="entry name" value="DISKS LARGE HOMOLOG 3"/>
    <property type="match status" value="1"/>
</dbReference>
<dbReference type="FunFam" id="2.30.30.40:FF:000008">
    <property type="entry name" value="Disks large homolog 1 isoform 2"/>
    <property type="match status" value="1"/>
</dbReference>
<evidence type="ECO:0000256" key="1">
    <source>
        <dbReference type="ARBA" id="ARBA00004202"/>
    </source>
</evidence>
<feature type="domain" description="L27" evidence="11">
    <location>
        <begin position="28"/>
        <end position="88"/>
    </location>
</feature>
<feature type="domain" description="SH3" evidence="8">
    <location>
        <begin position="535"/>
        <end position="605"/>
    </location>
</feature>
<dbReference type="Gene3D" id="3.40.50.300">
    <property type="entry name" value="P-loop containing nucleotide triphosphate hydrolases"/>
    <property type="match status" value="1"/>
</dbReference>
<dbReference type="FunFam" id="3.40.50.300:FF:001402">
    <property type="entry name" value="Discs, large homolog 3 (Drosophila)"/>
    <property type="match status" value="1"/>
</dbReference>
<evidence type="ECO:0000313" key="12">
    <source>
        <dbReference type="Ensembl" id="ENSORLP00020019489.1"/>
    </source>
</evidence>
<dbReference type="GO" id="GO:0019900">
    <property type="term" value="F:kinase binding"/>
    <property type="evidence" value="ECO:0007669"/>
    <property type="project" value="InterPro"/>
</dbReference>
<dbReference type="SMART" id="SM01277">
    <property type="entry name" value="MAGUK_N_PEST"/>
    <property type="match status" value="1"/>
</dbReference>
<feature type="domain" description="PDZ" evidence="10">
    <location>
        <begin position="420"/>
        <end position="501"/>
    </location>
</feature>
<dbReference type="Pfam" id="PF00018">
    <property type="entry name" value="SH3_1"/>
    <property type="match status" value="1"/>
</dbReference>
<dbReference type="Pfam" id="PF00595">
    <property type="entry name" value="PDZ"/>
    <property type="match status" value="3"/>
</dbReference>
<evidence type="ECO:0000259" key="9">
    <source>
        <dbReference type="PROSITE" id="PS50052"/>
    </source>
</evidence>
<dbReference type="InterPro" id="IPR036028">
    <property type="entry name" value="SH3-like_dom_sf"/>
</dbReference>
<dbReference type="InterPro" id="IPR036034">
    <property type="entry name" value="PDZ_sf"/>
</dbReference>